<feature type="compositionally biased region" description="Basic and acidic residues" evidence="2">
    <location>
        <begin position="209"/>
        <end position="231"/>
    </location>
</feature>
<evidence type="ECO:0000313" key="4">
    <source>
        <dbReference type="Proteomes" id="UP000835287"/>
    </source>
</evidence>
<keyword evidence="4" id="KW-1185">Reference proteome</keyword>
<dbReference type="EMBL" id="HG992338">
    <property type="protein sequence ID" value="CAE6815032.1"/>
    <property type="molecule type" value="Genomic_DNA"/>
</dbReference>
<organism evidence="3 4">
    <name type="scientific">Xanthomonas arboricola pv. corylina</name>
    <dbReference type="NCBI Taxonomy" id="487821"/>
    <lineage>
        <taxon>Bacteria</taxon>
        <taxon>Pseudomonadati</taxon>
        <taxon>Pseudomonadota</taxon>
        <taxon>Gammaproteobacteria</taxon>
        <taxon>Lysobacterales</taxon>
        <taxon>Lysobacteraceae</taxon>
        <taxon>Xanthomonas</taxon>
    </lineage>
</organism>
<feature type="compositionally biased region" description="Basic and acidic residues" evidence="2">
    <location>
        <begin position="1"/>
        <end position="10"/>
    </location>
</feature>
<dbReference type="RefSeq" id="WP_275544261.1">
    <property type="nucleotide sequence ID" value="NZ_HG992338.1"/>
</dbReference>
<reference evidence="3 4" key="1">
    <citation type="submission" date="2021-02" db="EMBL/GenBank/DDBJ databases">
        <authorList>
            <person name="Pothier F. J."/>
        </authorList>
    </citation>
    <scope>NUCLEOTIDE SEQUENCE [LARGE SCALE GENOMIC DNA]</scope>
    <source>
        <strain evidence="3 4">301</strain>
    </source>
</reference>
<dbReference type="Proteomes" id="UP000835287">
    <property type="component" value="Chromosome"/>
</dbReference>
<keyword evidence="1" id="KW-0175">Coiled coil</keyword>
<feature type="compositionally biased region" description="Basic and acidic residues" evidence="2">
    <location>
        <begin position="148"/>
        <end position="159"/>
    </location>
</feature>
<feature type="region of interest" description="Disordered" evidence="2">
    <location>
        <begin position="1"/>
        <end position="43"/>
    </location>
</feature>
<gene>
    <name evidence="3" type="ORF">XAC301_32250</name>
</gene>
<evidence type="ECO:0000256" key="1">
    <source>
        <dbReference type="SAM" id="Coils"/>
    </source>
</evidence>
<evidence type="ECO:0000256" key="2">
    <source>
        <dbReference type="SAM" id="MobiDB-lite"/>
    </source>
</evidence>
<evidence type="ECO:0000313" key="3">
    <source>
        <dbReference type="EMBL" id="CAE6815008.1"/>
    </source>
</evidence>
<feature type="coiled-coil region" evidence="1">
    <location>
        <begin position="55"/>
        <end position="139"/>
    </location>
</feature>
<feature type="compositionally biased region" description="Basic and acidic residues" evidence="2">
    <location>
        <begin position="167"/>
        <end position="180"/>
    </location>
</feature>
<sequence length="237" mass="27808">MNNTEKDQHFRNRMAASTSDDAKQWTSLDRKAESEQRGVDKMQRSLDKRLDLERITQLEEQVQSLGLQRHEMEVAGRPGLFLRKQRAEYDEKLQGIETGLKEARNDIREWSRQSEPEVVAKHQARMQGKQDELNETVKQRQGLGMLPSEEKKQEQRVDGAVETPMMRVDEWRKNRQKAEQEQGGGTQADVPQYGHGKFGFATFAATAKAEQEKMRKYENEFDWQKQDRERQPNVFRQ</sequence>
<dbReference type="EMBL" id="HG992338">
    <property type="protein sequence ID" value="CAE6815008.1"/>
    <property type="molecule type" value="Genomic_DNA"/>
</dbReference>
<name>A0ABM8SJP3_9XANT</name>
<feature type="region of interest" description="Disordered" evidence="2">
    <location>
        <begin position="139"/>
        <end position="193"/>
    </location>
</feature>
<accession>A0ABM8SJP3</accession>
<feature type="compositionally biased region" description="Basic and acidic residues" evidence="2">
    <location>
        <begin position="20"/>
        <end position="43"/>
    </location>
</feature>
<protein>
    <submittedName>
        <fullName evidence="3">Uncharacterized protein</fullName>
    </submittedName>
</protein>
<proteinExistence type="predicted"/>
<feature type="region of interest" description="Disordered" evidence="2">
    <location>
        <begin position="209"/>
        <end position="237"/>
    </location>
</feature>